<evidence type="ECO:0000313" key="2">
    <source>
        <dbReference type="EMBL" id="KAK3046262.1"/>
    </source>
</evidence>
<sequence>MASIPHGTTINAQGVVPGSNEAQSSINPAVDIKATSIVPFDIKEPNAERLGVFKHLDFDGTDQKDRLPNDLKKFNNSITKEIFTDPNQVLRNALADQEIESFVTFELKTQAKSPADQFVGGGTANIGFLQGTDDRSKFNDGKGNAHATRMVVRYWIETVAKTVTIKPDQTERQEFPMISAAGVLGPTFFVPATTKVTQTTPKRVTWTQIQYSQNVTLNSNTLSWPHVSVATLGDTSTIEIKDI</sequence>
<comment type="caution">
    <text evidence="2">The sequence shown here is derived from an EMBL/GenBank/DDBJ whole genome shotgun (WGS) entry which is preliminary data.</text>
</comment>
<organism evidence="2 3">
    <name type="scientific">Extremus antarcticus</name>
    <dbReference type="NCBI Taxonomy" id="702011"/>
    <lineage>
        <taxon>Eukaryota</taxon>
        <taxon>Fungi</taxon>
        <taxon>Dikarya</taxon>
        <taxon>Ascomycota</taxon>
        <taxon>Pezizomycotina</taxon>
        <taxon>Dothideomycetes</taxon>
        <taxon>Dothideomycetidae</taxon>
        <taxon>Mycosphaerellales</taxon>
        <taxon>Extremaceae</taxon>
        <taxon>Extremus</taxon>
    </lineage>
</organism>
<proteinExistence type="predicted"/>
<accession>A0AAJ0D511</accession>
<evidence type="ECO:0000313" key="3">
    <source>
        <dbReference type="Proteomes" id="UP001271007"/>
    </source>
</evidence>
<protein>
    <submittedName>
        <fullName evidence="2">Uncharacterized protein</fullName>
    </submittedName>
</protein>
<reference evidence="2" key="1">
    <citation type="submission" date="2023-04" db="EMBL/GenBank/DDBJ databases">
        <title>Black Yeasts Isolated from many extreme environments.</title>
        <authorList>
            <person name="Coleine C."/>
            <person name="Stajich J.E."/>
            <person name="Selbmann L."/>
        </authorList>
    </citation>
    <scope>NUCLEOTIDE SEQUENCE</scope>
    <source>
        <strain evidence="2">CCFEE 5312</strain>
    </source>
</reference>
<gene>
    <name evidence="2" type="ORF">LTR09_012254</name>
</gene>
<dbReference type="AlphaFoldDB" id="A0AAJ0D511"/>
<keyword evidence="3" id="KW-1185">Reference proteome</keyword>
<name>A0AAJ0D511_9PEZI</name>
<feature type="compositionally biased region" description="Polar residues" evidence="1">
    <location>
        <begin position="1"/>
        <end position="12"/>
    </location>
</feature>
<dbReference type="EMBL" id="JAWDJX010000103">
    <property type="protein sequence ID" value="KAK3046262.1"/>
    <property type="molecule type" value="Genomic_DNA"/>
</dbReference>
<evidence type="ECO:0000256" key="1">
    <source>
        <dbReference type="SAM" id="MobiDB-lite"/>
    </source>
</evidence>
<feature type="region of interest" description="Disordered" evidence="1">
    <location>
        <begin position="1"/>
        <end position="22"/>
    </location>
</feature>
<dbReference type="Proteomes" id="UP001271007">
    <property type="component" value="Unassembled WGS sequence"/>
</dbReference>